<dbReference type="EMBL" id="MU393462">
    <property type="protein sequence ID" value="KAI4866201.1"/>
    <property type="molecule type" value="Genomic_DNA"/>
</dbReference>
<evidence type="ECO:0000313" key="2">
    <source>
        <dbReference type="Proteomes" id="UP001497700"/>
    </source>
</evidence>
<reference evidence="1 2" key="1">
    <citation type="journal article" date="2022" name="New Phytol.">
        <title>Ecological generalism drives hyperdiversity of secondary metabolite gene clusters in xylarialean endophytes.</title>
        <authorList>
            <person name="Franco M.E.E."/>
            <person name="Wisecaver J.H."/>
            <person name="Arnold A.E."/>
            <person name="Ju Y.M."/>
            <person name="Slot J.C."/>
            <person name="Ahrendt S."/>
            <person name="Moore L.P."/>
            <person name="Eastman K.E."/>
            <person name="Scott K."/>
            <person name="Konkel Z."/>
            <person name="Mondo S.J."/>
            <person name="Kuo A."/>
            <person name="Hayes R.D."/>
            <person name="Haridas S."/>
            <person name="Andreopoulos B."/>
            <person name="Riley R."/>
            <person name="LaButti K."/>
            <person name="Pangilinan J."/>
            <person name="Lipzen A."/>
            <person name="Amirebrahimi M."/>
            <person name="Yan J."/>
            <person name="Adam C."/>
            <person name="Keymanesh K."/>
            <person name="Ng V."/>
            <person name="Louie K."/>
            <person name="Northen T."/>
            <person name="Drula E."/>
            <person name="Henrissat B."/>
            <person name="Hsieh H.M."/>
            <person name="Youens-Clark K."/>
            <person name="Lutzoni F."/>
            <person name="Miadlikowska J."/>
            <person name="Eastwood D.C."/>
            <person name="Hamelin R.C."/>
            <person name="Grigoriev I.V."/>
            <person name="U'Ren J.M."/>
        </authorList>
    </citation>
    <scope>NUCLEOTIDE SEQUENCE [LARGE SCALE GENOMIC DNA]</scope>
    <source>
        <strain evidence="1 2">CBS 119005</strain>
    </source>
</reference>
<name>A0ACB9Z4A3_9PEZI</name>
<keyword evidence="2" id="KW-1185">Reference proteome</keyword>
<protein>
    <submittedName>
        <fullName evidence="1">Uncharacterized protein</fullName>
    </submittedName>
</protein>
<comment type="caution">
    <text evidence="1">The sequence shown here is derived from an EMBL/GenBank/DDBJ whole genome shotgun (WGS) entry which is preliminary data.</text>
</comment>
<dbReference type="Proteomes" id="UP001497700">
    <property type="component" value="Unassembled WGS sequence"/>
</dbReference>
<evidence type="ECO:0000313" key="1">
    <source>
        <dbReference type="EMBL" id="KAI4866201.1"/>
    </source>
</evidence>
<gene>
    <name evidence="1" type="ORF">F4820DRAFT_266826</name>
</gene>
<accession>A0ACB9Z4A3</accession>
<sequence>MLPEREARACNTTATTQRRSWGNAERGENRRNRRAGPFGPLSPKEARKPQIPNNPTAYSMQGRPVLTRQLVFWSFCPFYWLRGLIIPISEFGLEPCTRSDQTDWSDPASKCEYLLFFFSLFFLLIRSLPFEGGFCWCRS</sequence>
<organism evidence="1 2">
    <name type="scientific">Hypoxylon rubiginosum</name>
    <dbReference type="NCBI Taxonomy" id="110542"/>
    <lineage>
        <taxon>Eukaryota</taxon>
        <taxon>Fungi</taxon>
        <taxon>Dikarya</taxon>
        <taxon>Ascomycota</taxon>
        <taxon>Pezizomycotina</taxon>
        <taxon>Sordariomycetes</taxon>
        <taxon>Xylariomycetidae</taxon>
        <taxon>Xylariales</taxon>
        <taxon>Hypoxylaceae</taxon>
        <taxon>Hypoxylon</taxon>
    </lineage>
</organism>
<proteinExistence type="predicted"/>